<dbReference type="GO" id="GO:0071526">
    <property type="term" value="P:semaphorin-plexin signaling pathway"/>
    <property type="evidence" value="ECO:0007669"/>
    <property type="project" value="TreeGrafter"/>
</dbReference>
<gene>
    <name evidence="19" type="primary">LOC108738276</name>
</gene>
<dbReference type="GO" id="GO:0005576">
    <property type="term" value="C:extracellular region"/>
    <property type="evidence" value="ECO:0007669"/>
    <property type="project" value="UniProtKB-SubCell"/>
</dbReference>
<keyword evidence="4" id="KW-0217">Developmental protein</keyword>
<dbReference type="InterPro" id="IPR015943">
    <property type="entry name" value="WD40/YVTN_repeat-like_dom_sf"/>
</dbReference>
<proteinExistence type="inferred from homology"/>
<dbReference type="GO" id="GO:0030215">
    <property type="term" value="F:semaphorin receptor binding"/>
    <property type="evidence" value="ECO:0007669"/>
    <property type="project" value="InterPro"/>
</dbReference>
<feature type="domain" description="Sema" evidence="17">
    <location>
        <begin position="35"/>
        <end position="518"/>
    </location>
</feature>
<feature type="region of interest" description="Disordered" evidence="15">
    <location>
        <begin position="656"/>
        <end position="677"/>
    </location>
</feature>
<evidence type="ECO:0000256" key="9">
    <source>
        <dbReference type="ARBA" id="ARBA00023136"/>
    </source>
</evidence>
<dbReference type="InterPro" id="IPR027231">
    <property type="entry name" value="Semaphorin"/>
</dbReference>
<evidence type="ECO:0000259" key="17">
    <source>
        <dbReference type="PROSITE" id="PS51004"/>
    </source>
</evidence>
<comment type="caution">
    <text evidence="14">Lacks conserved residue(s) required for the propagation of feature annotation.</text>
</comment>
<evidence type="ECO:0000256" key="11">
    <source>
        <dbReference type="ARBA" id="ARBA00023180"/>
    </source>
</evidence>
<keyword evidence="9" id="KW-0472">Membrane</keyword>
<dbReference type="FunCoup" id="A0A7F5R854">
    <property type="interactions" value="266"/>
</dbReference>
<dbReference type="InterPro" id="IPR001627">
    <property type="entry name" value="Semap_dom"/>
</dbReference>
<evidence type="ECO:0000256" key="4">
    <source>
        <dbReference type="ARBA" id="ARBA00022473"/>
    </source>
</evidence>
<reference evidence="19" key="1">
    <citation type="submission" date="2025-08" db="UniProtKB">
        <authorList>
            <consortium name="RefSeq"/>
        </authorList>
    </citation>
    <scope>IDENTIFICATION</scope>
    <source>
        <tissue evidence="19">Entire body</tissue>
    </source>
</reference>
<dbReference type="PROSITE" id="PS51004">
    <property type="entry name" value="SEMA"/>
    <property type="match status" value="1"/>
</dbReference>
<dbReference type="InterPro" id="IPR002165">
    <property type="entry name" value="Plexin_repeat"/>
</dbReference>
<evidence type="ECO:0000313" key="18">
    <source>
        <dbReference type="Proteomes" id="UP000192223"/>
    </source>
</evidence>
<dbReference type="InParanoid" id="A0A7F5R854"/>
<dbReference type="Gene3D" id="2.130.10.10">
    <property type="entry name" value="YVTN repeat-like/Quinoprotein amine dehydrogenase"/>
    <property type="match status" value="1"/>
</dbReference>
<feature type="chain" id="PRO_5028966744" description="Semaphorin-2A" evidence="16">
    <location>
        <begin position="23"/>
        <end position="677"/>
    </location>
</feature>
<evidence type="ECO:0000256" key="5">
    <source>
        <dbReference type="ARBA" id="ARBA00022525"/>
    </source>
</evidence>
<comment type="similarity">
    <text evidence="3">Belongs to the semaphorin family.</text>
</comment>
<evidence type="ECO:0000256" key="2">
    <source>
        <dbReference type="ARBA" id="ARBA00004613"/>
    </source>
</evidence>
<keyword evidence="11" id="KW-0325">Glycoprotein</keyword>
<feature type="signal peptide" evidence="16">
    <location>
        <begin position="1"/>
        <end position="22"/>
    </location>
</feature>
<organism evidence="18 19">
    <name type="scientific">Agrilus planipennis</name>
    <name type="common">Emerald ash borer</name>
    <name type="synonym">Agrilus marcopoli</name>
    <dbReference type="NCBI Taxonomy" id="224129"/>
    <lineage>
        <taxon>Eukaryota</taxon>
        <taxon>Metazoa</taxon>
        <taxon>Ecdysozoa</taxon>
        <taxon>Arthropoda</taxon>
        <taxon>Hexapoda</taxon>
        <taxon>Insecta</taxon>
        <taxon>Pterygota</taxon>
        <taxon>Neoptera</taxon>
        <taxon>Endopterygota</taxon>
        <taxon>Coleoptera</taxon>
        <taxon>Polyphaga</taxon>
        <taxon>Elateriformia</taxon>
        <taxon>Buprestoidea</taxon>
        <taxon>Buprestidae</taxon>
        <taxon>Agrilinae</taxon>
        <taxon>Agrilus</taxon>
    </lineage>
</organism>
<evidence type="ECO:0000256" key="13">
    <source>
        <dbReference type="ARBA" id="ARBA00074148"/>
    </source>
</evidence>
<protein>
    <recommendedName>
        <fullName evidence="13">Semaphorin-2A</fullName>
    </recommendedName>
</protein>
<dbReference type="GO" id="GO:0007411">
    <property type="term" value="P:axon guidance"/>
    <property type="evidence" value="ECO:0007669"/>
    <property type="project" value="TreeGrafter"/>
</dbReference>
<dbReference type="SUPFAM" id="SSF101912">
    <property type="entry name" value="Sema domain"/>
    <property type="match status" value="1"/>
</dbReference>
<evidence type="ECO:0000256" key="1">
    <source>
        <dbReference type="ARBA" id="ARBA00004370"/>
    </source>
</evidence>
<dbReference type="Pfam" id="PF01437">
    <property type="entry name" value="PSI"/>
    <property type="match status" value="1"/>
</dbReference>
<evidence type="ECO:0000256" key="14">
    <source>
        <dbReference type="PROSITE-ProRule" id="PRU00352"/>
    </source>
</evidence>
<dbReference type="GO" id="GO:0045499">
    <property type="term" value="F:chemorepellent activity"/>
    <property type="evidence" value="ECO:0007669"/>
    <property type="project" value="TreeGrafter"/>
</dbReference>
<dbReference type="FunFam" id="2.130.10.10:FF:000369">
    <property type="entry name" value="semaphorin-2A isoform X1"/>
    <property type="match status" value="1"/>
</dbReference>
<dbReference type="GO" id="GO:0005886">
    <property type="term" value="C:plasma membrane"/>
    <property type="evidence" value="ECO:0007669"/>
    <property type="project" value="TreeGrafter"/>
</dbReference>
<evidence type="ECO:0000256" key="15">
    <source>
        <dbReference type="SAM" id="MobiDB-lite"/>
    </source>
</evidence>
<keyword evidence="12" id="KW-0393">Immunoglobulin domain</keyword>
<evidence type="ECO:0000256" key="3">
    <source>
        <dbReference type="ARBA" id="ARBA00009492"/>
    </source>
</evidence>
<dbReference type="PANTHER" id="PTHR11036:SF90">
    <property type="entry name" value="SEMAPHORIN 2B, ISOFORM D-RELATED"/>
    <property type="match status" value="1"/>
</dbReference>
<evidence type="ECO:0000256" key="7">
    <source>
        <dbReference type="ARBA" id="ARBA00022782"/>
    </source>
</evidence>
<dbReference type="GeneID" id="108738276"/>
<dbReference type="Pfam" id="PF01403">
    <property type="entry name" value="Sema"/>
    <property type="match status" value="1"/>
</dbReference>
<dbReference type="SMART" id="SM00630">
    <property type="entry name" value="Sema"/>
    <property type="match status" value="1"/>
</dbReference>
<dbReference type="CDD" id="cd11238">
    <property type="entry name" value="Sema_2A"/>
    <property type="match status" value="1"/>
</dbReference>
<dbReference type="Gene3D" id="3.30.1680.10">
    <property type="entry name" value="ligand-binding face of the semaphorins, domain 2"/>
    <property type="match status" value="1"/>
</dbReference>
<dbReference type="RefSeq" id="XP_025832153.1">
    <property type="nucleotide sequence ID" value="XM_025976368.1"/>
</dbReference>
<dbReference type="SUPFAM" id="SSF103575">
    <property type="entry name" value="Plexin repeat"/>
    <property type="match status" value="1"/>
</dbReference>
<dbReference type="AlphaFoldDB" id="A0A7F5R854"/>
<keyword evidence="10" id="KW-1015">Disulfide bond</keyword>
<accession>A0A7F5R854</accession>
<keyword evidence="8" id="KW-0524">Neurogenesis</keyword>
<evidence type="ECO:0000256" key="12">
    <source>
        <dbReference type="ARBA" id="ARBA00023319"/>
    </source>
</evidence>
<evidence type="ECO:0000313" key="19">
    <source>
        <dbReference type="RefSeq" id="XP_025832153.1"/>
    </source>
</evidence>
<sequence>MIIARKISLLFVIVCIKDNISAEYDNSWIAYKEQPCCLKTESHHVRHGKDHVREFSCGKLYYRTFYADEDSDSLYVGSMDRVFRLNMNNVNHTDCQKDSLVLEPNWVASCVSRGKSEQFECRNHIRVIQPIGDGKKLYICGTNAYNPKDWIVHSNLTHLGRNTFIPGIGLGIAKCPYDPLDNSTAVWVEKGNPGNLPGLYSGTNVEFTNADAVIFRTDLYNFTSGRKEYNFKRTLKYDSMWLDKPHFVGSFEMDDHVLFFFRETAVEYINCGKSIYSRVARVCKKDTGGKNILHHNWATYIKARLNCSIPGEYPFYFNEIQSVYRLARGDTTFFATFTTLTNGLMGSAVCAFRLSDIEKAFGGKFKEQASSVSAWLPVLSNRVPEPRPGTCVNDTETLPNSVLNFIRLHPLMDSAVSHENERPIFFKKDLVFTRIVVDQVNVDLGGMMQDYFVIYAGTVEGSVYKVVYWRESNRLDSSSILLDVFHVTEGEAIQVMELSKKHKALYVASDHRIKQIDLVICHQYDSCLRCVRDPYCGWNKEEAACSPYSPGQLELRLQHGDYIFFNMYRSDKYIETSQHGLVILSAQQEDSGQYDCFVGTSLLCSYEVNIDFDRCLSPNQNENYQKIYADWCREFEKYKQSRKTWEKKEARCAAKRINTNKGSSKQEELRKSQNNVR</sequence>
<dbReference type="InterPro" id="IPR036352">
    <property type="entry name" value="Semap_dom_sf"/>
</dbReference>
<dbReference type="OrthoDB" id="9988752at2759"/>
<keyword evidence="7" id="KW-0221">Differentiation</keyword>
<dbReference type="GO" id="GO:0030335">
    <property type="term" value="P:positive regulation of cell migration"/>
    <property type="evidence" value="ECO:0007669"/>
    <property type="project" value="TreeGrafter"/>
</dbReference>
<dbReference type="PANTHER" id="PTHR11036">
    <property type="entry name" value="SEMAPHORIN"/>
    <property type="match status" value="1"/>
</dbReference>
<dbReference type="KEGG" id="apln:108738276"/>
<keyword evidence="5" id="KW-0964">Secreted</keyword>
<comment type="subcellular location">
    <subcellularLocation>
        <location evidence="1">Membrane</location>
    </subcellularLocation>
    <subcellularLocation>
        <location evidence="2">Secreted</location>
    </subcellularLocation>
</comment>
<name>A0A7F5R854_AGRPL</name>
<evidence type="ECO:0000256" key="16">
    <source>
        <dbReference type="SAM" id="SignalP"/>
    </source>
</evidence>
<evidence type="ECO:0000256" key="8">
    <source>
        <dbReference type="ARBA" id="ARBA00022902"/>
    </source>
</evidence>
<dbReference type="Proteomes" id="UP000192223">
    <property type="component" value="Unplaced"/>
</dbReference>
<keyword evidence="18" id="KW-1185">Reference proteome</keyword>
<evidence type="ECO:0000256" key="10">
    <source>
        <dbReference type="ARBA" id="ARBA00023157"/>
    </source>
</evidence>
<keyword evidence="6 16" id="KW-0732">Signal</keyword>
<evidence type="ECO:0000256" key="6">
    <source>
        <dbReference type="ARBA" id="ARBA00022729"/>
    </source>
</evidence>